<organism evidence="3 4">
    <name type="scientific">Helicostylum pulchrum</name>
    <dbReference type="NCBI Taxonomy" id="562976"/>
    <lineage>
        <taxon>Eukaryota</taxon>
        <taxon>Fungi</taxon>
        <taxon>Fungi incertae sedis</taxon>
        <taxon>Mucoromycota</taxon>
        <taxon>Mucoromycotina</taxon>
        <taxon>Mucoromycetes</taxon>
        <taxon>Mucorales</taxon>
        <taxon>Mucorineae</taxon>
        <taxon>Mucoraceae</taxon>
        <taxon>Helicostylum</taxon>
    </lineage>
</organism>
<feature type="compositionally biased region" description="Polar residues" evidence="2">
    <location>
        <begin position="355"/>
        <end position="366"/>
    </location>
</feature>
<comment type="caution">
    <text evidence="3">The sequence shown here is derived from an EMBL/GenBank/DDBJ whole genome shotgun (WGS) entry which is preliminary data.</text>
</comment>
<feature type="compositionally biased region" description="Polar residues" evidence="2">
    <location>
        <begin position="37"/>
        <end position="52"/>
    </location>
</feature>
<feature type="compositionally biased region" description="Polar residues" evidence="2">
    <location>
        <begin position="157"/>
        <end position="168"/>
    </location>
</feature>
<feature type="compositionally biased region" description="Basic and acidic residues" evidence="2">
    <location>
        <begin position="459"/>
        <end position="521"/>
    </location>
</feature>
<proteinExistence type="predicted"/>
<feature type="region of interest" description="Disordered" evidence="2">
    <location>
        <begin position="1"/>
        <end position="168"/>
    </location>
</feature>
<keyword evidence="1" id="KW-0175">Coiled coil</keyword>
<keyword evidence="4" id="KW-1185">Reference proteome</keyword>
<protein>
    <submittedName>
        <fullName evidence="3">Uncharacterized protein</fullName>
    </submittedName>
</protein>
<feature type="compositionally biased region" description="Polar residues" evidence="2">
    <location>
        <begin position="1050"/>
        <end position="1087"/>
    </location>
</feature>
<gene>
    <name evidence="3" type="ORF">HPULCUR_003548</name>
</gene>
<feature type="region of interest" description="Disordered" evidence="2">
    <location>
        <begin position="921"/>
        <end position="952"/>
    </location>
</feature>
<accession>A0ABP9XTR3</accession>
<feature type="compositionally biased region" description="Low complexity" evidence="2">
    <location>
        <begin position="540"/>
        <end position="556"/>
    </location>
</feature>
<feature type="compositionally biased region" description="Low complexity" evidence="2">
    <location>
        <begin position="925"/>
        <end position="934"/>
    </location>
</feature>
<feature type="region of interest" description="Disordered" evidence="2">
    <location>
        <begin position="714"/>
        <end position="791"/>
    </location>
</feature>
<feature type="compositionally biased region" description="Basic and acidic residues" evidence="2">
    <location>
        <begin position="593"/>
        <end position="613"/>
    </location>
</feature>
<evidence type="ECO:0000313" key="4">
    <source>
        <dbReference type="Proteomes" id="UP001476247"/>
    </source>
</evidence>
<feature type="compositionally biased region" description="Polar residues" evidence="2">
    <location>
        <begin position="1"/>
        <end position="14"/>
    </location>
</feature>
<feature type="compositionally biased region" description="Polar residues" evidence="2">
    <location>
        <begin position="226"/>
        <end position="238"/>
    </location>
</feature>
<feature type="compositionally biased region" description="Basic and acidic residues" evidence="2">
    <location>
        <begin position="714"/>
        <end position="724"/>
    </location>
</feature>
<feature type="region of interest" description="Disordered" evidence="2">
    <location>
        <begin position="226"/>
        <end position="369"/>
    </location>
</feature>
<evidence type="ECO:0000256" key="2">
    <source>
        <dbReference type="SAM" id="MobiDB-lite"/>
    </source>
</evidence>
<dbReference type="EMBL" id="BAABUJ010000009">
    <property type="protein sequence ID" value="GAA5798148.1"/>
    <property type="molecule type" value="Genomic_DNA"/>
</dbReference>
<feature type="compositionally biased region" description="Low complexity" evidence="2">
    <location>
        <begin position="84"/>
        <end position="99"/>
    </location>
</feature>
<feature type="compositionally biased region" description="Basic and acidic residues" evidence="2">
    <location>
        <begin position="939"/>
        <end position="949"/>
    </location>
</feature>
<feature type="compositionally biased region" description="Low complexity" evidence="2">
    <location>
        <begin position="762"/>
        <end position="778"/>
    </location>
</feature>
<feature type="compositionally biased region" description="Gly residues" evidence="2">
    <location>
        <begin position="749"/>
        <end position="761"/>
    </location>
</feature>
<feature type="region of interest" description="Disordered" evidence="2">
    <location>
        <begin position="1024"/>
        <end position="1129"/>
    </location>
</feature>
<feature type="compositionally biased region" description="Basic and acidic residues" evidence="2">
    <location>
        <begin position="242"/>
        <end position="277"/>
    </location>
</feature>
<name>A0ABP9XTR3_9FUNG</name>
<feature type="coiled-coil region" evidence="1">
    <location>
        <begin position="420"/>
        <end position="447"/>
    </location>
</feature>
<evidence type="ECO:0000256" key="1">
    <source>
        <dbReference type="SAM" id="Coils"/>
    </source>
</evidence>
<feature type="compositionally biased region" description="Low complexity" evidence="2">
    <location>
        <begin position="1116"/>
        <end position="1129"/>
    </location>
</feature>
<sequence>MSTGETPPSATARFTSPSSTTSNTSNKKYPGTPKSPMLNTNPIGNRNSQTRQRLLASKISAPRPMNLPSLRREHAVGTEVPAASPSTSHGWGSSTSSPSLPQATEINKPVEPAVTSSPVIKPEEPVVESTKVDPVSSPPLNTSQTSTARAWAVPTVSKPSTQPPTTDFPTAAEAAAKKTALLYDDKEYLKYAASDPNHTSWDEMVSEDLDDFQVDVVEFDDGTKVQVDSNEETINAVSPSDRFTEDYDRSYPPRHHNEQLDHGYHKPAYRRSEDHGYNSRYNNNNNNNNSSSGSNYDNRRHSNVAPSALSSEERRTSNTTDRWTRRESSDTTRLNTNRRSSYDRKSAVPSHPPVYNNNPSTTSSVYHPTLLQRPRRLSEQSFRSDHSREDHVNPLQIIAEPNTQQQQPDEIAAEITAAQREVMLTAAERAKKRRDEEEAEFEAARIRARQKADALARLAEAKKVPEVKKESESKKAPEVKKESESKKGSESKPESKKESEILKKEMVKKVEADKKEVEKKSPKVKSPTPSSVQDKNEAKTSISSSSPSSPPSSTTSAQKPMETTPLPDTSKPWNLVAAKKEIVIAKRPSSTKPDTKETAKEPELSSASKKEEEIVVPSVDKNGKALSKDEQNWEVFVSKVKTDAPIPKSDAVLSDWNSYAVRLQKSVADNQVSFNAKHKANNADKIIEVVDYTQNEEWGTIPSHITQGRAHDRGWTRNDEEHGGNGRNSYYNSHRGRGMTSVADRGGRGGRGGVRGRGSGIVGRHSTSSSSTHYSQTQFDTPNSNDYWRQPDMDEQKQPVVTEILKHEPVAEKLDTQETPESSDTTVVVSKKTRLSNLLKESKSPIFPNFIEKLAGKKPANMSFMVDTDESDKDITMMDQVIITETQSIEEPVIEEHNTTDEPEDTCISVPDVDKNYVPETMDETSTTSSSTSTPPRTQFDHTKNDNSRKLNVNPNYPILVYQYPISQQTQNTEDARFEGVRQRPTGVYLMPQQQYITGNQYMVSYPQVGTGVQPMYYPTLSWQQQQQQHPYNNNSAPSPPRPHYEQRRPYNNNFKSAHNTTEWESHNGYQSYRFNNNNTSIYQRGNSYRKRGGWSNSTNPRGRGNHATQPRRYPDSPSLPLTPSTDNL</sequence>
<feature type="compositionally biased region" description="Low complexity" evidence="2">
    <location>
        <begin position="15"/>
        <end position="26"/>
    </location>
</feature>
<feature type="compositionally biased region" description="Low complexity" evidence="2">
    <location>
        <begin position="278"/>
        <end position="296"/>
    </location>
</feature>
<feature type="compositionally biased region" description="Basic and acidic residues" evidence="2">
    <location>
        <begin position="311"/>
        <end position="330"/>
    </location>
</feature>
<feature type="region of interest" description="Disordered" evidence="2">
    <location>
        <begin position="459"/>
        <end position="616"/>
    </location>
</feature>
<feature type="compositionally biased region" description="Polar residues" evidence="2">
    <location>
        <begin position="138"/>
        <end position="148"/>
    </location>
</feature>
<evidence type="ECO:0000313" key="3">
    <source>
        <dbReference type="EMBL" id="GAA5798148.1"/>
    </source>
</evidence>
<dbReference type="Proteomes" id="UP001476247">
    <property type="component" value="Unassembled WGS sequence"/>
</dbReference>
<reference evidence="3 4" key="1">
    <citation type="submission" date="2024-04" db="EMBL/GenBank/DDBJ databases">
        <title>genome sequences of Mucor flavus KT1a and Helicostylum pulchrum KT1b strains isolation_sourced from the surface of a dry-aged beef.</title>
        <authorList>
            <person name="Toyotome T."/>
            <person name="Hosono M."/>
            <person name="Torimaru M."/>
            <person name="Fukuda K."/>
            <person name="Mikami N."/>
        </authorList>
    </citation>
    <scope>NUCLEOTIDE SEQUENCE [LARGE SCALE GENOMIC DNA]</scope>
    <source>
        <strain evidence="3 4">KT1b</strain>
    </source>
</reference>